<dbReference type="STRING" id="686340.Metal_0567"/>
<dbReference type="Proteomes" id="UP000005090">
    <property type="component" value="Chromosome"/>
</dbReference>
<keyword evidence="2" id="KW-1185">Reference proteome</keyword>
<sequence length="213" mass="23471">MAESITQPKVLLVEGKDEVNFFGALLKNCGVENVDIWEVGGKDKFPNELAAFLLSFDKQVQSYAIIRDADGDPAAAFQSITDLLKKNKEPVPTKHADYDSTDKRRVGVFIMPGNQEEGMLEDLCLQTVTDHPAMNCVDGYLACLEHSLMIRQPNQPKEPGCFYFPKNRSKAKAQAFLAGMHESVTAVGLAAQKGCWNLDHPVLDGLKAFIKAL</sequence>
<gene>
    <name evidence="1" type="ORF">Metal_0567</name>
</gene>
<evidence type="ECO:0008006" key="3">
    <source>
        <dbReference type="Google" id="ProtNLM"/>
    </source>
</evidence>
<dbReference type="InterPro" id="IPR024508">
    <property type="entry name" value="DUF3226"/>
</dbReference>
<dbReference type="RefSeq" id="WP_005369416.1">
    <property type="nucleotide sequence ID" value="NZ_CM001475.1"/>
</dbReference>
<proteinExistence type="predicted"/>
<dbReference type="Pfam" id="PF11536">
    <property type="entry name" value="DUF3226"/>
    <property type="match status" value="1"/>
</dbReference>
<evidence type="ECO:0000313" key="1">
    <source>
        <dbReference type="EMBL" id="EIC28416.1"/>
    </source>
</evidence>
<dbReference type="AlphaFoldDB" id="H8GNZ4"/>
<protein>
    <recommendedName>
        <fullName evidence="3">DUF4435 domain-containing protein</fullName>
    </recommendedName>
</protein>
<organism evidence="1 2">
    <name type="scientific">Methylomicrobium album BG8</name>
    <dbReference type="NCBI Taxonomy" id="686340"/>
    <lineage>
        <taxon>Bacteria</taxon>
        <taxon>Pseudomonadati</taxon>
        <taxon>Pseudomonadota</taxon>
        <taxon>Gammaproteobacteria</taxon>
        <taxon>Methylococcales</taxon>
        <taxon>Methylococcaceae</taxon>
        <taxon>Methylomicrobium</taxon>
    </lineage>
</organism>
<dbReference type="SUPFAM" id="SSF160945">
    <property type="entry name" value="PH0156-like"/>
    <property type="match status" value="1"/>
</dbReference>
<name>H8GNZ4_METAL</name>
<dbReference type="eggNOG" id="ENOG50312P2">
    <property type="taxonomic scope" value="Bacteria"/>
</dbReference>
<reference evidence="1 2" key="1">
    <citation type="journal article" date="2013" name="Genome Announc.">
        <title>Genome Sequence of the Obligate Gammaproteobacterial Methanotroph Methylomicrobium album Strain BG8.</title>
        <authorList>
            <person name="Kits K.D."/>
            <person name="Kalyuzhnaya M.G."/>
            <person name="Klotz M.G."/>
            <person name="Jetten M.S."/>
            <person name="Op den Camp H.J."/>
            <person name="Vuilleumier S."/>
            <person name="Bringel F."/>
            <person name="Dispirito A.A."/>
            <person name="Murrell J.C."/>
            <person name="Bruce D."/>
            <person name="Cheng J.F."/>
            <person name="Copeland A."/>
            <person name="Goodwin L."/>
            <person name="Hauser L."/>
            <person name="Lajus A."/>
            <person name="Land M.L."/>
            <person name="Lapidus A."/>
            <person name="Lucas S."/>
            <person name="Medigue C."/>
            <person name="Pitluck S."/>
            <person name="Woyke T."/>
            <person name="Zeytun A."/>
            <person name="Stein L.Y."/>
        </authorList>
    </citation>
    <scope>NUCLEOTIDE SEQUENCE [LARGE SCALE GENOMIC DNA]</scope>
    <source>
        <strain evidence="1 2">BG8</strain>
    </source>
</reference>
<accession>H8GNZ4</accession>
<dbReference type="HOGENOM" id="CLU_105713_0_0_6"/>
<dbReference type="EMBL" id="CM001475">
    <property type="protein sequence ID" value="EIC28416.1"/>
    <property type="molecule type" value="Genomic_DNA"/>
</dbReference>
<evidence type="ECO:0000313" key="2">
    <source>
        <dbReference type="Proteomes" id="UP000005090"/>
    </source>
</evidence>